<dbReference type="InterPro" id="IPR049326">
    <property type="entry name" value="Rhodopsin_dom_fungi"/>
</dbReference>
<dbReference type="EMBL" id="JAPZBU010000008">
    <property type="protein sequence ID" value="KAJ5392168.1"/>
    <property type="molecule type" value="Genomic_DNA"/>
</dbReference>
<keyword evidence="4 7" id="KW-0472">Membrane</keyword>
<evidence type="ECO:0000256" key="5">
    <source>
        <dbReference type="ARBA" id="ARBA00038359"/>
    </source>
</evidence>
<feature type="transmembrane region" description="Helical" evidence="7">
    <location>
        <begin position="179"/>
        <end position="205"/>
    </location>
</feature>
<comment type="similarity">
    <text evidence="5">Belongs to the SAT4 family.</text>
</comment>
<dbReference type="RefSeq" id="XP_056487846.1">
    <property type="nucleotide sequence ID" value="XM_056632295.1"/>
</dbReference>
<feature type="transmembrane region" description="Helical" evidence="7">
    <location>
        <begin position="63"/>
        <end position="82"/>
    </location>
</feature>
<dbReference type="Proteomes" id="UP001147747">
    <property type="component" value="Unassembled WGS sequence"/>
</dbReference>
<dbReference type="GeneID" id="81371275"/>
<keyword evidence="2 7" id="KW-0812">Transmembrane</keyword>
<gene>
    <name evidence="9" type="ORF">N7509_007658</name>
</gene>
<organism evidence="9 10">
    <name type="scientific">Penicillium cosmopolitanum</name>
    <dbReference type="NCBI Taxonomy" id="1131564"/>
    <lineage>
        <taxon>Eukaryota</taxon>
        <taxon>Fungi</taxon>
        <taxon>Dikarya</taxon>
        <taxon>Ascomycota</taxon>
        <taxon>Pezizomycotina</taxon>
        <taxon>Eurotiomycetes</taxon>
        <taxon>Eurotiomycetidae</taxon>
        <taxon>Eurotiales</taxon>
        <taxon>Aspergillaceae</taxon>
        <taxon>Penicillium</taxon>
    </lineage>
</organism>
<evidence type="ECO:0000256" key="4">
    <source>
        <dbReference type="ARBA" id="ARBA00023136"/>
    </source>
</evidence>
<protein>
    <recommendedName>
        <fullName evidence="8">Rhodopsin domain-containing protein</fullName>
    </recommendedName>
</protein>
<feature type="region of interest" description="Disordered" evidence="6">
    <location>
        <begin position="289"/>
        <end position="319"/>
    </location>
</feature>
<comment type="caution">
    <text evidence="9">The sequence shown here is derived from an EMBL/GenBank/DDBJ whole genome shotgun (WGS) entry which is preliminary data.</text>
</comment>
<feature type="transmembrane region" description="Helical" evidence="7">
    <location>
        <begin position="136"/>
        <end position="159"/>
    </location>
</feature>
<evidence type="ECO:0000256" key="7">
    <source>
        <dbReference type="SAM" id="Phobius"/>
    </source>
</evidence>
<evidence type="ECO:0000256" key="3">
    <source>
        <dbReference type="ARBA" id="ARBA00022989"/>
    </source>
</evidence>
<evidence type="ECO:0000256" key="6">
    <source>
        <dbReference type="SAM" id="MobiDB-lite"/>
    </source>
</evidence>
<evidence type="ECO:0000256" key="1">
    <source>
        <dbReference type="ARBA" id="ARBA00004141"/>
    </source>
</evidence>
<name>A0A9X0B8N5_9EURO</name>
<dbReference type="AlphaFoldDB" id="A0A9X0B8N5"/>
<evidence type="ECO:0000313" key="10">
    <source>
        <dbReference type="Proteomes" id="UP001147747"/>
    </source>
</evidence>
<keyword evidence="3 7" id="KW-1133">Transmembrane helix</keyword>
<feature type="domain" description="Rhodopsin" evidence="8">
    <location>
        <begin position="42"/>
        <end position="280"/>
    </location>
</feature>
<feature type="transmembrane region" description="Helical" evidence="7">
    <location>
        <begin position="102"/>
        <end position="124"/>
    </location>
</feature>
<feature type="transmembrane region" description="Helical" evidence="7">
    <location>
        <begin position="260"/>
        <end position="278"/>
    </location>
</feature>
<feature type="compositionally biased region" description="Polar residues" evidence="6">
    <location>
        <begin position="302"/>
        <end position="315"/>
    </location>
</feature>
<evidence type="ECO:0000313" key="9">
    <source>
        <dbReference type="EMBL" id="KAJ5392168.1"/>
    </source>
</evidence>
<feature type="transmembrane region" description="Helical" evidence="7">
    <location>
        <begin position="217"/>
        <end position="240"/>
    </location>
</feature>
<sequence length="380" mass="42083">MPSIMALLARDSGDVDIERSVQKWNYACQSLCIITMTIFFGLRVYTRQFILNGFGKEDWACTAAWFLGVCYSITAILMGHYGGGLHLTDVPDEDLIPFSKTVYVTLVMYGPTAYITKFCLLWIMTRVFSPFRKAVIFIYAFMGIMLAYYIPAVIVKIRLCNPISKFWDPNIEGSCMDENAIIMADAVISVTSDLIVLLLPLPLTLSLQMSTKKKMRVIAILGAGGLAVASSIIRLALIVVTAKSKDTTLAFMRVNMLGNAEISIGVICTCLPALSALLKKVLREYSSNKATTSPSDYKMDTLRNQSKTQRSTKQMSVLERESDEDVLMFNAQGNPRIETTVNVDNGHHDNLRSESFGGIGVTRTVDVDVSSAHENRHHGV</sequence>
<proteinExistence type="inferred from homology"/>
<dbReference type="PANTHER" id="PTHR33048">
    <property type="entry name" value="PTH11-LIKE INTEGRAL MEMBRANE PROTEIN (AFU_ORTHOLOGUE AFUA_5G11245)"/>
    <property type="match status" value="1"/>
</dbReference>
<dbReference type="InterPro" id="IPR052337">
    <property type="entry name" value="SAT4-like"/>
</dbReference>
<comment type="subcellular location">
    <subcellularLocation>
        <location evidence="1">Membrane</location>
        <topology evidence="1">Multi-pass membrane protein</topology>
    </subcellularLocation>
</comment>
<keyword evidence="10" id="KW-1185">Reference proteome</keyword>
<reference evidence="9" key="2">
    <citation type="journal article" date="2023" name="IMA Fungus">
        <title>Comparative genomic study of the Penicillium genus elucidates a diverse pangenome and 15 lateral gene transfer events.</title>
        <authorList>
            <person name="Petersen C."/>
            <person name="Sorensen T."/>
            <person name="Nielsen M.R."/>
            <person name="Sondergaard T.E."/>
            <person name="Sorensen J.L."/>
            <person name="Fitzpatrick D.A."/>
            <person name="Frisvad J.C."/>
            <person name="Nielsen K.L."/>
        </authorList>
    </citation>
    <scope>NUCLEOTIDE SEQUENCE</scope>
    <source>
        <strain evidence="9">IBT 29677</strain>
    </source>
</reference>
<accession>A0A9X0B8N5</accession>
<dbReference type="Pfam" id="PF20684">
    <property type="entry name" value="Fung_rhodopsin"/>
    <property type="match status" value="1"/>
</dbReference>
<feature type="transmembrane region" description="Helical" evidence="7">
    <location>
        <begin position="24"/>
        <end position="42"/>
    </location>
</feature>
<evidence type="ECO:0000259" key="8">
    <source>
        <dbReference type="Pfam" id="PF20684"/>
    </source>
</evidence>
<dbReference type="OrthoDB" id="5342292at2759"/>
<reference evidence="9" key="1">
    <citation type="submission" date="2022-12" db="EMBL/GenBank/DDBJ databases">
        <authorList>
            <person name="Petersen C."/>
        </authorList>
    </citation>
    <scope>NUCLEOTIDE SEQUENCE</scope>
    <source>
        <strain evidence="9">IBT 29677</strain>
    </source>
</reference>
<dbReference type="GO" id="GO:0016020">
    <property type="term" value="C:membrane"/>
    <property type="evidence" value="ECO:0007669"/>
    <property type="project" value="UniProtKB-SubCell"/>
</dbReference>
<dbReference type="PANTHER" id="PTHR33048:SF159">
    <property type="entry name" value="MEMBRANE PROTEIN, PUTATIVE (AFU_ORTHOLOGUE AFUA_5G02860)-RELATED"/>
    <property type="match status" value="1"/>
</dbReference>
<evidence type="ECO:0000256" key="2">
    <source>
        <dbReference type="ARBA" id="ARBA00022692"/>
    </source>
</evidence>